<name>A0ACB8KXD4_CITSI</name>
<proteinExistence type="predicted"/>
<evidence type="ECO:0000313" key="2">
    <source>
        <dbReference type="Proteomes" id="UP000829398"/>
    </source>
</evidence>
<evidence type="ECO:0000313" key="1">
    <source>
        <dbReference type="EMBL" id="KAH9759104.1"/>
    </source>
</evidence>
<protein>
    <submittedName>
        <fullName evidence="1">Protein PSK SIMULATOR 2</fullName>
    </submittedName>
</protein>
<gene>
    <name evidence="1" type="ORF">KPL71_016900</name>
</gene>
<dbReference type="Proteomes" id="UP000829398">
    <property type="component" value="Chromosome 5"/>
</dbReference>
<sequence>MGGACSGGTKRQNQKIGQNTSRFSGKLKSVNASNQGKNHHSNANLDDHVKKKEKMNLEDTSSLPFSCELAPRPDKKGSNKMTQKRSFMGRGGAAGLAMTVDVLDALGSSMSSLNASGGFISGVTSKGNKISILAFEVANTIAKGANLFQSLSEENIQFLKTEVLHSSGVQELVSTDMKELLRIAAADRREEFDVFLREVIRFGNLCKDPQWHNLDRYFSNLKSEFLNHRQPRGEAETRMKELTTLAQHTSELYHEYNALDRFELDYRRKLEELDSLNLPRKGEGVTFLHSDLKQQRKLVRSLKKKSLWSRNLEEVMEKFVEIAAYMHQAILEAFGSDGRTLISDDPAKIPESLGSAGLALHYANIINQIDNIVSRPSSLPPNMRDTLYNGLPATVKMNLRSRLQTVNGKEELPAFQIKAEMEKTLQWLVPVATNTTKAHQGFGWVGEWANTGRSTVFFLLFDSHEFGKGTATNNNLTRLQTLYHADKQKTDKYILELVIWLNRLISILRHKDHGSQPLPTRFPTQKGTVSHSQMPRTLSLNYGTKTHRIQLSQEEQNLLDKTNGRRLIPGISKSQEFSVAKKKGSKVWALCKSTGSSPNREMSGRQNLDHPKANILDVMDGLDSWY</sequence>
<keyword evidence="2" id="KW-1185">Reference proteome</keyword>
<dbReference type="EMBL" id="CM039174">
    <property type="protein sequence ID" value="KAH9759104.1"/>
    <property type="molecule type" value="Genomic_DNA"/>
</dbReference>
<organism evidence="1 2">
    <name type="scientific">Citrus sinensis</name>
    <name type="common">Sweet orange</name>
    <name type="synonym">Citrus aurantium var. sinensis</name>
    <dbReference type="NCBI Taxonomy" id="2711"/>
    <lineage>
        <taxon>Eukaryota</taxon>
        <taxon>Viridiplantae</taxon>
        <taxon>Streptophyta</taxon>
        <taxon>Embryophyta</taxon>
        <taxon>Tracheophyta</taxon>
        <taxon>Spermatophyta</taxon>
        <taxon>Magnoliopsida</taxon>
        <taxon>eudicotyledons</taxon>
        <taxon>Gunneridae</taxon>
        <taxon>Pentapetalae</taxon>
        <taxon>rosids</taxon>
        <taxon>malvids</taxon>
        <taxon>Sapindales</taxon>
        <taxon>Rutaceae</taxon>
        <taxon>Aurantioideae</taxon>
        <taxon>Citrus</taxon>
    </lineage>
</organism>
<comment type="caution">
    <text evidence="1">The sequence shown here is derived from an EMBL/GenBank/DDBJ whole genome shotgun (WGS) entry which is preliminary data.</text>
</comment>
<reference evidence="2" key="1">
    <citation type="journal article" date="2023" name="Hortic. Res.">
        <title>A chromosome-level phased genome enabling allele-level studies in sweet orange: a case study on citrus Huanglongbing tolerance.</title>
        <authorList>
            <person name="Wu B."/>
            <person name="Yu Q."/>
            <person name="Deng Z."/>
            <person name="Duan Y."/>
            <person name="Luo F."/>
            <person name="Gmitter F. Jr."/>
        </authorList>
    </citation>
    <scope>NUCLEOTIDE SEQUENCE [LARGE SCALE GENOMIC DNA]</scope>
    <source>
        <strain evidence="2">cv. Valencia</strain>
    </source>
</reference>
<accession>A0ACB8KXD4</accession>